<dbReference type="Proteomes" id="UP000070134">
    <property type="component" value="Chromosome"/>
</dbReference>
<name>A0A127A1F8_9MICC</name>
<sequence length="136" mass="14912">MPRITPAPSEEDDAAGLGADPWDHAKEMVEMEENDRSMYRNMIRDAASGLPPGAELRLTVLRLGGWTENGWWEAVICRPQDVEALMRGDTIDGTHLTFDERQELIVWLSGIGAVPADPVPVRPEELAGFTCAVALA</sequence>
<feature type="region of interest" description="Disordered" evidence="1">
    <location>
        <begin position="1"/>
        <end position="20"/>
    </location>
</feature>
<keyword evidence="3" id="KW-1185">Reference proteome</keyword>
<dbReference type="EMBL" id="CP014518">
    <property type="protein sequence ID" value="AMM32936.1"/>
    <property type="molecule type" value="Genomic_DNA"/>
</dbReference>
<dbReference type="STRING" id="37927.SA2016_2267"/>
<dbReference type="KEGG" id="satk:SA2016_2267"/>
<evidence type="ECO:0000256" key="1">
    <source>
        <dbReference type="SAM" id="MobiDB-lite"/>
    </source>
</evidence>
<evidence type="ECO:0000313" key="2">
    <source>
        <dbReference type="EMBL" id="AMM32936.1"/>
    </source>
</evidence>
<evidence type="ECO:0000313" key="3">
    <source>
        <dbReference type="Proteomes" id="UP000070134"/>
    </source>
</evidence>
<proteinExistence type="predicted"/>
<organism evidence="2 3">
    <name type="scientific">Sinomonas atrocyanea</name>
    <dbReference type="NCBI Taxonomy" id="37927"/>
    <lineage>
        <taxon>Bacteria</taxon>
        <taxon>Bacillati</taxon>
        <taxon>Actinomycetota</taxon>
        <taxon>Actinomycetes</taxon>
        <taxon>Micrococcales</taxon>
        <taxon>Micrococcaceae</taxon>
        <taxon>Sinomonas</taxon>
    </lineage>
</organism>
<protein>
    <submittedName>
        <fullName evidence="2">Uncharacterized protein</fullName>
    </submittedName>
</protein>
<gene>
    <name evidence="2" type="ORF">SA2016_2267</name>
</gene>
<accession>A0A127A1F8</accession>
<dbReference type="AlphaFoldDB" id="A0A127A1F8"/>
<reference evidence="2 3" key="1">
    <citation type="submission" date="2016-02" db="EMBL/GenBank/DDBJ databases">
        <title>Complete genome of Sinomonas atrocyanea KCTC 3377.</title>
        <authorList>
            <person name="Kim K.M."/>
        </authorList>
    </citation>
    <scope>NUCLEOTIDE SEQUENCE [LARGE SCALE GENOMIC DNA]</scope>
    <source>
        <strain evidence="2 3">KCTC 3377</strain>
    </source>
</reference>